<reference evidence="11 12" key="1">
    <citation type="journal article" date="2009" name="J. Bacteriol.">
        <title>Genome sequence of the emerging pathogen Helicobacter canadensis.</title>
        <authorList>
            <person name="Loman N.J."/>
            <person name="Snyder L.A."/>
            <person name="Linton J.D."/>
            <person name="Langdon R."/>
            <person name="Lawson A.J."/>
            <person name="Weinstock G.M."/>
            <person name="Wren B.W."/>
            <person name="Pallen M.J."/>
        </authorList>
    </citation>
    <scope>NUCLEOTIDE SEQUENCE [LARGE SCALE GENOMIC DNA]</scope>
    <source>
        <strain evidence="11 12">MIT 98-5491</strain>
    </source>
</reference>
<dbReference type="Pfam" id="PF00271">
    <property type="entry name" value="Helicase_C"/>
    <property type="match status" value="1"/>
</dbReference>
<evidence type="ECO:0000259" key="8">
    <source>
        <dbReference type="PROSITE" id="PS51192"/>
    </source>
</evidence>
<evidence type="ECO:0000256" key="7">
    <source>
        <dbReference type="SAM" id="MobiDB-lite"/>
    </source>
</evidence>
<dbReference type="InterPro" id="IPR001650">
    <property type="entry name" value="Helicase_C-like"/>
</dbReference>
<keyword evidence="12" id="KW-1185">Reference proteome</keyword>
<dbReference type="GO" id="GO:0003676">
    <property type="term" value="F:nucleic acid binding"/>
    <property type="evidence" value="ECO:0007669"/>
    <property type="project" value="InterPro"/>
</dbReference>
<proteinExistence type="inferred from homology"/>
<dbReference type="CDD" id="cd18787">
    <property type="entry name" value="SF2_C_DEAD"/>
    <property type="match status" value="1"/>
</dbReference>
<organism evidence="11 12">
    <name type="scientific">Helicobacter canadensis MIT 98-5491</name>
    <dbReference type="NCBI Taxonomy" id="537970"/>
    <lineage>
        <taxon>Bacteria</taxon>
        <taxon>Pseudomonadati</taxon>
        <taxon>Campylobacterota</taxon>
        <taxon>Epsilonproteobacteria</taxon>
        <taxon>Campylobacterales</taxon>
        <taxon>Helicobacteraceae</taxon>
        <taxon>Helicobacter</taxon>
    </lineage>
</organism>
<dbReference type="AlphaFoldDB" id="C5ZVH9"/>
<evidence type="ECO:0000259" key="9">
    <source>
        <dbReference type="PROSITE" id="PS51194"/>
    </source>
</evidence>
<dbReference type="Pfam" id="PF00270">
    <property type="entry name" value="DEAD"/>
    <property type="match status" value="1"/>
</dbReference>
<evidence type="ECO:0000256" key="5">
    <source>
        <dbReference type="ARBA" id="ARBA00038437"/>
    </source>
</evidence>
<keyword evidence="1" id="KW-0547">Nucleotide-binding</keyword>
<evidence type="ECO:0000259" key="10">
    <source>
        <dbReference type="PROSITE" id="PS51195"/>
    </source>
</evidence>
<dbReference type="InterPro" id="IPR011545">
    <property type="entry name" value="DEAD/DEAH_box_helicase_dom"/>
</dbReference>
<dbReference type="SMART" id="SM00487">
    <property type="entry name" value="DEXDc"/>
    <property type="match status" value="1"/>
</dbReference>
<dbReference type="InterPro" id="IPR027417">
    <property type="entry name" value="P-loop_NTPase"/>
</dbReference>
<dbReference type="CDD" id="cd00268">
    <property type="entry name" value="DEADc"/>
    <property type="match status" value="1"/>
</dbReference>
<feature type="compositionally biased region" description="Basic and acidic residues" evidence="7">
    <location>
        <begin position="450"/>
        <end position="463"/>
    </location>
</feature>
<protein>
    <submittedName>
        <fullName evidence="11">ATP-dependent RNA helicase DeaD</fullName>
    </submittedName>
</protein>
<dbReference type="InterPro" id="IPR014001">
    <property type="entry name" value="Helicase_ATP-bd"/>
</dbReference>
<dbReference type="PROSITE" id="PS51195">
    <property type="entry name" value="Q_MOTIF"/>
    <property type="match status" value="1"/>
</dbReference>
<dbReference type="InterPro" id="IPR050079">
    <property type="entry name" value="DEAD_box_RNA_helicase"/>
</dbReference>
<keyword evidence="2" id="KW-0378">Hydrolase</keyword>
<dbReference type="InterPro" id="IPR044742">
    <property type="entry name" value="DEAD/DEAH_RhlB"/>
</dbReference>
<dbReference type="GO" id="GO:0003724">
    <property type="term" value="F:RNA helicase activity"/>
    <property type="evidence" value="ECO:0007669"/>
    <property type="project" value="InterPro"/>
</dbReference>
<dbReference type="PROSITE" id="PS51192">
    <property type="entry name" value="HELICASE_ATP_BIND_1"/>
    <property type="match status" value="1"/>
</dbReference>
<feature type="domain" description="Helicase C-terminal" evidence="9">
    <location>
        <begin position="220"/>
        <end position="382"/>
    </location>
</feature>
<keyword evidence="4" id="KW-0067">ATP-binding</keyword>
<keyword evidence="3 11" id="KW-0347">Helicase</keyword>
<dbReference type="PROSITE" id="PS51194">
    <property type="entry name" value="HELICASE_CTER"/>
    <property type="match status" value="1"/>
</dbReference>
<feature type="short sequence motif" description="Q motif" evidence="6">
    <location>
        <begin position="9"/>
        <end position="37"/>
    </location>
</feature>
<dbReference type="RefSeq" id="WP_006656037.1">
    <property type="nucleotide sequence ID" value="NZ_CM000776.2"/>
</dbReference>
<sequence length="505" mass="57282">MEKMKKISSGFAEFGLKSKVLKGIDEAGFKEPSPIQKEVIPVILDGLDVIAQAQTGTGKTAAFALPLINELRHDGSIEVLIVAPTRELVMQIGDEVFKLGKYNKVRTVSLFGGQPIRRQIELLEKKPQIVIATPGRLLDHLRNGRLKDFDPRVVVLDESDEMLDMGFLDDIEEIFTYLSSDRQTLLFSATMPTPIKHLAQKILHNPKLIKVTPSDTTNQDISQRYYIINEQEREDAIVRLIDSEMPSKAIIFTRMKKEADLLCERLVNRGYKAGALHGDMEQRERQKSIKAFKDSSINVLVATDIAARGLDISGVSHVFNFHIPLNPESYVHRIGRTGRAGKKGVAITLATPLEFKELRRIKENTKAKIELYEIPDLQDTINKKDSNLLENILKHEITDEALKFYEQIRANADITQLVCKLLSMVLKENKIVGPNKIGLDKEDLNRFQKQLQSDEKKHSEKKGSRLSRNSSNKRNFKEKESPKNQGRRTSAKSKKNSKPTRSKRR</sequence>
<evidence type="ECO:0000256" key="3">
    <source>
        <dbReference type="ARBA" id="ARBA00022806"/>
    </source>
</evidence>
<dbReference type="Gene3D" id="3.40.50.300">
    <property type="entry name" value="P-loop containing nucleotide triphosphate hydrolases"/>
    <property type="match status" value="2"/>
</dbReference>
<dbReference type="InterPro" id="IPR014014">
    <property type="entry name" value="RNA_helicase_DEAD_Q_motif"/>
</dbReference>
<evidence type="ECO:0000256" key="4">
    <source>
        <dbReference type="ARBA" id="ARBA00022840"/>
    </source>
</evidence>
<feature type="domain" description="Helicase ATP-binding" evidence="8">
    <location>
        <begin position="40"/>
        <end position="209"/>
    </location>
</feature>
<dbReference type="PANTHER" id="PTHR47959:SF1">
    <property type="entry name" value="ATP-DEPENDENT RNA HELICASE DBPA"/>
    <property type="match status" value="1"/>
</dbReference>
<dbReference type="Proteomes" id="UP000007032">
    <property type="component" value="Chromosome"/>
</dbReference>
<evidence type="ECO:0000256" key="2">
    <source>
        <dbReference type="ARBA" id="ARBA00022801"/>
    </source>
</evidence>
<feature type="region of interest" description="Disordered" evidence="7">
    <location>
        <begin position="450"/>
        <end position="505"/>
    </location>
</feature>
<evidence type="ECO:0000256" key="1">
    <source>
        <dbReference type="ARBA" id="ARBA00022741"/>
    </source>
</evidence>
<evidence type="ECO:0000313" key="11">
    <source>
        <dbReference type="EMBL" id="EES88853.1"/>
    </source>
</evidence>
<accession>C5ZVH9</accession>
<feature type="compositionally biased region" description="Basic residues" evidence="7">
    <location>
        <begin position="485"/>
        <end position="505"/>
    </location>
</feature>
<evidence type="ECO:0000256" key="6">
    <source>
        <dbReference type="PROSITE-ProRule" id="PRU00552"/>
    </source>
</evidence>
<dbReference type="SUPFAM" id="SSF52540">
    <property type="entry name" value="P-loop containing nucleoside triphosphate hydrolases"/>
    <property type="match status" value="1"/>
</dbReference>
<name>C5ZVH9_9HELI</name>
<gene>
    <name evidence="11" type="primary">deaD</name>
    <name evidence="11" type="ORF">HCAN_0130</name>
</gene>
<feature type="domain" description="DEAD-box RNA helicase Q" evidence="10">
    <location>
        <begin position="9"/>
        <end position="37"/>
    </location>
</feature>
<dbReference type="GO" id="GO:0005829">
    <property type="term" value="C:cytosol"/>
    <property type="evidence" value="ECO:0007669"/>
    <property type="project" value="TreeGrafter"/>
</dbReference>
<comment type="similarity">
    <text evidence="5">Belongs to the DEAD box helicase family.</text>
</comment>
<dbReference type="OrthoDB" id="9805696at2"/>
<dbReference type="PANTHER" id="PTHR47959">
    <property type="entry name" value="ATP-DEPENDENT RNA HELICASE RHLE-RELATED"/>
    <property type="match status" value="1"/>
</dbReference>
<dbReference type="SMART" id="SM00490">
    <property type="entry name" value="HELICc"/>
    <property type="match status" value="1"/>
</dbReference>
<dbReference type="eggNOG" id="COG0513">
    <property type="taxonomic scope" value="Bacteria"/>
</dbReference>
<dbReference type="EMBL" id="CM000776">
    <property type="protein sequence ID" value="EES88853.1"/>
    <property type="molecule type" value="Genomic_DNA"/>
</dbReference>
<dbReference type="HOGENOM" id="CLU_003041_21_1_7"/>
<dbReference type="STRING" id="537970.HCAN_0130"/>
<evidence type="ECO:0000313" key="12">
    <source>
        <dbReference type="Proteomes" id="UP000007032"/>
    </source>
</evidence>
<dbReference type="GO" id="GO:0005524">
    <property type="term" value="F:ATP binding"/>
    <property type="evidence" value="ECO:0007669"/>
    <property type="project" value="UniProtKB-KW"/>
</dbReference>
<dbReference type="GO" id="GO:0016787">
    <property type="term" value="F:hydrolase activity"/>
    <property type="evidence" value="ECO:0007669"/>
    <property type="project" value="UniProtKB-KW"/>
</dbReference>